<name>A0A099KG86_COLPS</name>
<sequence length="294" mass="32719">MKKSLCEPIAIAPNLVALDPIKQPTSIPRIIDFSVTTDSIIACATIVVDAPTRLIRIDWGDGQADTLRLLPGFLVIDQLSLGDNPLEPGTYQFEHEYDLPEEVEPFPRLVIARVDEFNGNVDFRQQWVNIAPKYKVNHYASRVILNDDLEPFWESVTELNIRMKVGGDTLINWANDVSFLPANGFKLNGSQLEHIFDLGDEDANTNAPRIHYHVWDADATDDDDYYFNTSMVPQAGALSADVSEEILLQPSGYSGAGIQTVLVKFWKEVRLLKPRKNQSNAVFAPANSPVGPVA</sequence>
<evidence type="ECO:0000313" key="1">
    <source>
        <dbReference type="EMBL" id="KGJ88588.1"/>
    </source>
</evidence>
<accession>A0A099KG86</accession>
<comment type="caution">
    <text evidence="1">The sequence shown here is derived from an EMBL/GenBank/DDBJ whole genome shotgun (WGS) entry which is preliminary data.</text>
</comment>
<dbReference type="EMBL" id="JQED01000045">
    <property type="protein sequence ID" value="KGJ88588.1"/>
    <property type="molecule type" value="Genomic_DNA"/>
</dbReference>
<evidence type="ECO:0000313" key="2">
    <source>
        <dbReference type="Proteomes" id="UP000029843"/>
    </source>
</evidence>
<organism evidence="1 2">
    <name type="scientific">Colwellia psychrerythraea</name>
    <name type="common">Vibrio psychroerythus</name>
    <dbReference type="NCBI Taxonomy" id="28229"/>
    <lineage>
        <taxon>Bacteria</taxon>
        <taxon>Pseudomonadati</taxon>
        <taxon>Pseudomonadota</taxon>
        <taxon>Gammaproteobacteria</taxon>
        <taxon>Alteromonadales</taxon>
        <taxon>Colwelliaceae</taxon>
        <taxon>Colwellia</taxon>
    </lineage>
</organism>
<dbReference type="Proteomes" id="UP000029843">
    <property type="component" value="Unassembled WGS sequence"/>
</dbReference>
<proteinExistence type="predicted"/>
<dbReference type="PATRIC" id="fig|28229.4.peg.3223"/>
<reference evidence="1 2" key="1">
    <citation type="submission" date="2014-08" db="EMBL/GenBank/DDBJ databases">
        <title>Genomic and Phenotypic Diversity of Colwellia psychrerythraea strains from Disparate Marine Basins.</title>
        <authorList>
            <person name="Techtmann S.M."/>
            <person name="Stelling S.C."/>
            <person name="Utturkar S.M."/>
            <person name="Alshibli N."/>
            <person name="Harris A."/>
            <person name="Brown S.D."/>
            <person name="Hazen T.C."/>
        </authorList>
    </citation>
    <scope>NUCLEOTIDE SEQUENCE [LARGE SCALE GENOMIC DNA]</scope>
    <source>
        <strain evidence="1 2">ND2E</strain>
    </source>
</reference>
<protein>
    <submittedName>
        <fullName evidence="1">Uncharacterized protein</fullName>
    </submittedName>
</protein>
<gene>
    <name evidence="1" type="ORF">ND2E_3886</name>
</gene>
<dbReference type="AlphaFoldDB" id="A0A099KG86"/>